<dbReference type="EMBL" id="WBKG01000033">
    <property type="protein sequence ID" value="KAB1981745.1"/>
    <property type="molecule type" value="Genomic_DNA"/>
</dbReference>
<proteinExistence type="inferred from homology"/>
<evidence type="ECO:0000313" key="5">
    <source>
        <dbReference type="Proteomes" id="UP000442990"/>
    </source>
</evidence>
<comment type="similarity">
    <text evidence="1">Belongs to the thioesterase family.</text>
</comment>
<evidence type="ECO:0000313" key="4">
    <source>
        <dbReference type="EMBL" id="KAB1981745.1"/>
    </source>
</evidence>
<name>A0A7J5D7L4_9ACTN</name>
<dbReference type="Proteomes" id="UP000442990">
    <property type="component" value="Unassembled WGS sequence"/>
</dbReference>
<evidence type="ECO:0000256" key="1">
    <source>
        <dbReference type="ARBA" id="ARBA00007169"/>
    </source>
</evidence>
<dbReference type="PANTHER" id="PTHR11487">
    <property type="entry name" value="THIOESTERASE"/>
    <property type="match status" value="1"/>
</dbReference>
<feature type="region of interest" description="Disordered" evidence="2">
    <location>
        <begin position="1"/>
        <end position="22"/>
    </location>
</feature>
<evidence type="ECO:0000256" key="2">
    <source>
        <dbReference type="SAM" id="MobiDB-lite"/>
    </source>
</evidence>
<dbReference type="InterPro" id="IPR012223">
    <property type="entry name" value="TEII"/>
</dbReference>
<dbReference type="SUPFAM" id="SSF53474">
    <property type="entry name" value="alpha/beta-Hydrolases"/>
    <property type="match status" value="1"/>
</dbReference>
<dbReference type="GO" id="GO:0008610">
    <property type="term" value="P:lipid biosynthetic process"/>
    <property type="evidence" value="ECO:0007669"/>
    <property type="project" value="TreeGrafter"/>
</dbReference>
<dbReference type="PANTHER" id="PTHR11487:SF0">
    <property type="entry name" value="S-ACYL FATTY ACID SYNTHASE THIOESTERASE, MEDIUM CHAIN"/>
    <property type="match status" value="1"/>
</dbReference>
<dbReference type="InterPro" id="IPR029058">
    <property type="entry name" value="AB_hydrolase_fold"/>
</dbReference>
<comment type="caution">
    <text evidence="4">The sequence shown here is derived from an EMBL/GenBank/DDBJ whole genome shotgun (WGS) entry which is preliminary data.</text>
</comment>
<feature type="domain" description="Thioesterase" evidence="3">
    <location>
        <begin position="29"/>
        <end position="254"/>
    </location>
</feature>
<accession>A0A7J5D7L4</accession>
<organism evidence="4 5">
    <name type="scientific">Streptomyces triticiradicis</name>
    <dbReference type="NCBI Taxonomy" id="2651189"/>
    <lineage>
        <taxon>Bacteria</taxon>
        <taxon>Bacillati</taxon>
        <taxon>Actinomycetota</taxon>
        <taxon>Actinomycetes</taxon>
        <taxon>Kitasatosporales</taxon>
        <taxon>Streptomycetaceae</taxon>
        <taxon>Streptomyces</taxon>
    </lineage>
</organism>
<gene>
    <name evidence="4" type="ORF">F8144_31910</name>
</gene>
<dbReference type="InterPro" id="IPR001031">
    <property type="entry name" value="Thioesterase"/>
</dbReference>
<dbReference type="Gene3D" id="3.40.50.1820">
    <property type="entry name" value="alpha/beta hydrolase"/>
    <property type="match status" value="1"/>
</dbReference>
<dbReference type="Pfam" id="PF00975">
    <property type="entry name" value="Thioesterase"/>
    <property type="match status" value="1"/>
</dbReference>
<reference evidence="4 5" key="1">
    <citation type="submission" date="2019-09" db="EMBL/GenBank/DDBJ databases">
        <title>Isolation and identification of active actinomycetes.</title>
        <authorList>
            <person name="Yu Z."/>
            <person name="Han C."/>
            <person name="Yu B."/>
        </authorList>
    </citation>
    <scope>NUCLEOTIDE SEQUENCE [LARGE SCALE GENOMIC DNA]</scope>
    <source>
        <strain evidence="4 5">NEAU-H2</strain>
    </source>
</reference>
<dbReference type="AlphaFoldDB" id="A0A7J5D7L4"/>
<protein>
    <submittedName>
        <fullName evidence="4">Thioesterase</fullName>
    </submittedName>
</protein>
<keyword evidence="5" id="KW-1185">Reference proteome</keyword>
<sequence length="255" mass="28480">MPGEAVGRHRAPARPAHDHHRGDRQMTLVMCLPYAGAGAGVYRSWKALATDRARAVPIQLPGREEEFSRPRYTSFPECVADVTRRVTEAAAGEPFAVFGHSFGGLIAYEVTRHLYETGGPLPERLIVSGTRSPRYRGYSGLSDDDDEAVDRLKQDSLRGFEALDHPELRAILLPTLRSDARLLEQYGDYRPEVCDPLPVPLTALRGVSDTLATPEGVADWKTFTTEDYAEYEMPGGHLYLLDSMPELWRLIEEQL</sequence>
<evidence type="ECO:0000259" key="3">
    <source>
        <dbReference type="Pfam" id="PF00975"/>
    </source>
</evidence>